<comment type="subcellular location">
    <subcellularLocation>
        <location evidence="1">Membrane</location>
        <topology evidence="1">Multi-pass membrane protein</topology>
    </subcellularLocation>
</comment>
<keyword evidence="12" id="KW-1185">Reference proteome</keyword>
<dbReference type="GO" id="GO:0008519">
    <property type="term" value="F:ammonium channel activity"/>
    <property type="evidence" value="ECO:0007669"/>
    <property type="project" value="InterPro"/>
</dbReference>
<feature type="transmembrane region" description="Helical" evidence="9">
    <location>
        <begin position="391"/>
        <end position="416"/>
    </location>
</feature>
<keyword evidence="3" id="KW-0813">Transport</keyword>
<dbReference type="Gene3D" id="1.10.3430.10">
    <property type="entry name" value="Ammonium transporter AmtB like domains"/>
    <property type="match status" value="1"/>
</dbReference>
<gene>
    <name evidence="11" type="ORF">L5014_27670</name>
</gene>
<evidence type="ECO:0000256" key="6">
    <source>
        <dbReference type="ARBA" id="ARBA00023136"/>
    </source>
</evidence>
<evidence type="ECO:0000256" key="5">
    <source>
        <dbReference type="ARBA" id="ARBA00022989"/>
    </source>
</evidence>
<feature type="transmembrane region" description="Helical" evidence="9">
    <location>
        <begin position="266"/>
        <end position="289"/>
    </location>
</feature>
<feature type="transmembrane region" description="Helical" evidence="9">
    <location>
        <begin position="118"/>
        <end position="137"/>
    </location>
</feature>
<dbReference type="InterPro" id="IPR029020">
    <property type="entry name" value="Ammonium/urea_transptr"/>
</dbReference>
<protein>
    <recommendedName>
        <fullName evidence="10">Ammonium transporter AmtB-like domain-containing protein</fullName>
    </recommendedName>
</protein>
<evidence type="ECO:0000256" key="3">
    <source>
        <dbReference type="ARBA" id="ARBA00022448"/>
    </source>
</evidence>
<keyword evidence="4 9" id="KW-0812">Transmembrane</keyword>
<reference evidence="11" key="1">
    <citation type="submission" date="2022-01" db="EMBL/GenBank/DDBJ databases">
        <title>Genome sequence and assembly of Parabukholderia sp. RG36.</title>
        <authorList>
            <person name="Chhetri G."/>
        </authorList>
    </citation>
    <scope>NUCLEOTIDE SEQUENCE</scope>
    <source>
        <strain evidence="11">RG36</strain>
    </source>
</reference>
<dbReference type="InterPro" id="IPR024041">
    <property type="entry name" value="NH4_transpt_AmtB-like_dom"/>
</dbReference>
<feature type="transmembrane region" description="Helical" evidence="9">
    <location>
        <begin position="350"/>
        <end position="371"/>
    </location>
</feature>
<dbReference type="Proteomes" id="UP001139308">
    <property type="component" value="Unassembled WGS sequence"/>
</dbReference>
<feature type="transmembrane region" description="Helical" evidence="9">
    <location>
        <begin position="14"/>
        <end position="34"/>
    </location>
</feature>
<keyword evidence="5 9" id="KW-1133">Transmembrane helix</keyword>
<accession>A0A9X1UHV9</accession>
<dbReference type="PANTHER" id="PTHR11730">
    <property type="entry name" value="AMMONIUM TRANSPORTER"/>
    <property type="match status" value="1"/>
</dbReference>
<feature type="transmembrane region" description="Helical" evidence="9">
    <location>
        <begin position="296"/>
        <end position="315"/>
    </location>
</feature>
<evidence type="ECO:0000256" key="4">
    <source>
        <dbReference type="ARBA" id="ARBA00022692"/>
    </source>
</evidence>
<dbReference type="PANTHER" id="PTHR11730:SF6">
    <property type="entry name" value="AMMONIUM TRANSPORTER"/>
    <property type="match status" value="1"/>
</dbReference>
<keyword evidence="7" id="KW-0924">Ammonia transport</keyword>
<proteinExistence type="inferred from homology"/>
<keyword evidence="6 9" id="KW-0472">Membrane</keyword>
<dbReference type="Pfam" id="PF00909">
    <property type="entry name" value="Ammonium_transp"/>
    <property type="match status" value="1"/>
</dbReference>
<dbReference type="GO" id="GO:0097272">
    <property type="term" value="P:ammonium homeostasis"/>
    <property type="evidence" value="ECO:0007669"/>
    <property type="project" value="TreeGrafter"/>
</dbReference>
<dbReference type="RefSeq" id="WP_238466988.1">
    <property type="nucleotide sequence ID" value="NZ_JAKLJA010000031.1"/>
</dbReference>
<evidence type="ECO:0000313" key="11">
    <source>
        <dbReference type="EMBL" id="MCG5077079.1"/>
    </source>
</evidence>
<feature type="transmembrane region" description="Helical" evidence="9">
    <location>
        <begin position="226"/>
        <end position="251"/>
    </location>
</feature>
<feature type="transmembrane region" description="Helical" evidence="9">
    <location>
        <begin position="188"/>
        <end position="205"/>
    </location>
</feature>
<feature type="transmembrane region" description="Helical" evidence="9">
    <location>
        <begin position="149"/>
        <end position="168"/>
    </location>
</feature>
<evidence type="ECO:0000313" key="12">
    <source>
        <dbReference type="Proteomes" id="UP001139308"/>
    </source>
</evidence>
<feature type="compositionally biased region" description="Basic and acidic residues" evidence="8">
    <location>
        <begin position="464"/>
        <end position="477"/>
    </location>
</feature>
<evidence type="ECO:0000256" key="7">
    <source>
        <dbReference type="ARBA" id="ARBA00023177"/>
    </source>
</evidence>
<evidence type="ECO:0000256" key="2">
    <source>
        <dbReference type="ARBA" id="ARBA00005887"/>
    </source>
</evidence>
<feature type="transmembrane region" description="Helical" evidence="9">
    <location>
        <begin position="55"/>
        <end position="73"/>
    </location>
</feature>
<evidence type="ECO:0000256" key="9">
    <source>
        <dbReference type="SAM" id="Phobius"/>
    </source>
</evidence>
<comment type="similarity">
    <text evidence="2">Belongs to the ammonia transporter channel (TC 1.A.11.2) family.</text>
</comment>
<feature type="transmembrane region" description="Helical" evidence="9">
    <location>
        <begin position="321"/>
        <end position="338"/>
    </location>
</feature>
<dbReference type="AlphaFoldDB" id="A0A9X1UHV9"/>
<name>A0A9X1UHV9_9BURK</name>
<dbReference type="SUPFAM" id="SSF111352">
    <property type="entry name" value="Ammonium transporter"/>
    <property type="match status" value="1"/>
</dbReference>
<evidence type="ECO:0000259" key="10">
    <source>
        <dbReference type="Pfam" id="PF00909"/>
    </source>
</evidence>
<comment type="caution">
    <text evidence="11">The sequence shown here is derived from an EMBL/GenBank/DDBJ whole genome shotgun (WGS) entry which is preliminary data.</text>
</comment>
<feature type="region of interest" description="Disordered" evidence="8">
    <location>
        <begin position="444"/>
        <end position="477"/>
    </location>
</feature>
<evidence type="ECO:0000256" key="8">
    <source>
        <dbReference type="SAM" id="MobiDB-lite"/>
    </source>
</evidence>
<organism evidence="11 12">
    <name type="scientific">Paraburkholderia tagetis</name>
    <dbReference type="NCBI Taxonomy" id="2913261"/>
    <lineage>
        <taxon>Bacteria</taxon>
        <taxon>Pseudomonadati</taxon>
        <taxon>Pseudomonadota</taxon>
        <taxon>Betaproteobacteria</taxon>
        <taxon>Burkholderiales</taxon>
        <taxon>Burkholderiaceae</taxon>
        <taxon>Paraburkholderia</taxon>
    </lineage>
</organism>
<sequence length="477" mass="50595">MLKLFHEQVSTNDILLTFVYLVGAVSVLLVVLGVGFIDSGLARARNVLDTWAQKMTAVMIGGASTLLFGYAIWDVQFEQAFGAPDPLAAALRGWWAGGAAMSSASVYIDPKLIPEVDVLQVFVVFFVTFTMATMALIHSAAIERIKNRALYVMSFFVGVVLSPLVGYLCWGPLSPLTRRGVHDFEGCFPLYIFAGTWALVLAWRLGPRRGAFAKDPQSVAPTPGNLGLVAAGVLMILFALPFVAVGSTFIIPGEGVFGISFTRTGLGLILINLFAAMLAGGVAGASIGYRLRDPRWVFLGPVAGTVMGSTLFDIGTPLESLLFGAIGPFVALATAKLLRRLHIDEPKVVPLALGPGIAGALLVGFTHWGTATGGFPGLSGEFAPGHAQITPWWQLAGVLATVLVSGVPAWLLCLVLEKLGALRVSSDAELIGLDMTQWETHCQGDDLQPPAFRAPSSATALTRQSDDLRPDHQAPAI</sequence>
<dbReference type="EMBL" id="JAKLJA010000031">
    <property type="protein sequence ID" value="MCG5077079.1"/>
    <property type="molecule type" value="Genomic_DNA"/>
</dbReference>
<evidence type="ECO:0000256" key="1">
    <source>
        <dbReference type="ARBA" id="ARBA00004141"/>
    </source>
</evidence>
<feature type="domain" description="Ammonium transporter AmtB-like" evidence="10">
    <location>
        <begin position="20"/>
        <end position="439"/>
    </location>
</feature>
<dbReference type="GO" id="GO:0005886">
    <property type="term" value="C:plasma membrane"/>
    <property type="evidence" value="ECO:0007669"/>
    <property type="project" value="TreeGrafter"/>
</dbReference>